<organism evidence="1 2">
    <name type="scientific">Pseudoalteromonas gelatinilytica</name>
    <dbReference type="NCBI Taxonomy" id="1703256"/>
    <lineage>
        <taxon>Bacteria</taxon>
        <taxon>Pseudomonadati</taxon>
        <taxon>Pseudomonadota</taxon>
        <taxon>Gammaproteobacteria</taxon>
        <taxon>Alteromonadales</taxon>
        <taxon>Pseudoalteromonadaceae</taxon>
        <taxon>Pseudoalteromonas</taxon>
    </lineage>
</organism>
<accession>A0A3A3EIW5</accession>
<dbReference type="EMBL" id="QYSE01000009">
    <property type="protein sequence ID" value="RJF32074.1"/>
    <property type="molecule type" value="Genomic_DNA"/>
</dbReference>
<proteinExistence type="predicted"/>
<dbReference type="InterPro" id="IPR045721">
    <property type="entry name" value="DUF6075"/>
</dbReference>
<gene>
    <name evidence="1" type="ORF">D4741_20090</name>
</gene>
<dbReference type="Proteomes" id="UP000265938">
    <property type="component" value="Unassembled WGS sequence"/>
</dbReference>
<name>A0A3A3EIW5_9GAMM</name>
<sequence length="118" mass="13473">MSLFTESHHVLYNEALQKLSSYQQRSHEYQTLIYVLTGNDELVKKALPYLTDGGFSSDRCFKEQDVSRGTASLLKLAVHLYNANEDCSPLELVENLDSDSFQLAMNAVYLRKYGMNKI</sequence>
<protein>
    <submittedName>
        <fullName evidence="1">Uncharacterized protein</fullName>
    </submittedName>
</protein>
<dbReference type="Pfam" id="PF19552">
    <property type="entry name" value="DUF6075"/>
    <property type="match status" value="1"/>
</dbReference>
<evidence type="ECO:0000313" key="2">
    <source>
        <dbReference type="Proteomes" id="UP000265938"/>
    </source>
</evidence>
<evidence type="ECO:0000313" key="1">
    <source>
        <dbReference type="EMBL" id="RJF32074.1"/>
    </source>
</evidence>
<comment type="caution">
    <text evidence="1">The sequence shown here is derived from an EMBL/GenBank/DDBJ whole genome shotgun (WGS) entry which is preliminary data.</text>
</comment>
<dbReference type="AlphaFoldDB" id="A0A3A3EIW5"/>
<reference evidence="1 2" key="1">
    <citation type="submission" date="2018-09" db="EMBL/GenBank/DDBJ databases">
        <title>Identification of marine bacteria producing industrial enzymes.</title>
        <authorList>
            <person name="Cheng T.H."/>
            <person name="Saidin J."/>
            <person name="Muhd D.D."/>
            <person name="Isa M.N.M."/>
            <person name="Bakar M.F.A."/>
            <person name="Ismail N."/>
        </authorList>
    </citation>
    <scope>NUCLEOTIDE SEQUENCE [LARGE SCALE GENOMIC DNA]</scope>
    <source>
        <strain evidence="1 2">MNAD 1.6</strain>
    </source>
</reference>